<name>A0A4R4YUJ6_9PSEU</name>
<keyword evidence="1" id="KW-1277">Toxin-antitoxin system</keyword>
<feature type="region of interest" description="Disordered" evidence="2">
    <location>
        <begin position="64"/>
        <end position="90"/>
    </location>
</feature>
<organism evidence="3 4">
    <name type="scientific">Saccharopolyspora elongata</name>
    <dbReference type="NCBI Taxonomy" id="2530387"/>
    <lineage>
        <taxon>Bacteria</taxon>
        <taxon>Bacillati</taxon>
        <taxon>Actinomycetota</taxon>
        <taxon>Actinomycetes</taxon>
        <taxon>Pseudonocardiales</taxon>
        <taxon>Pseudonocardiaceae</taxon>
        <taxon>Saccharopolyspora</taxon>
    </lineage>
</organism>
<sequence>MALNIKDGRTEELAAKVAELAGETKTGAIRHSLEERLERLLRQARRADREARLKRFLEHEAWPQVPHSELGRPVTRAERESVLGYGPEGV</sequence>
<proteinExistence type="predicted"/>
<dbReference type="InterPro" id="IPR011660">
    <property type="entry name" value="VapB-like"/>
</dbReference>
<dbReference type="OrthoDB" id="27145at2"/>
<comment type="caution">
    <text evidence="3">The sequence shown here is derived from an EMBL/GenBank/DDBJ whole genome shotgun (WGS) entry which is preliminary data.</text>
</comment>
<evidence type="ECO:0000256" key="2">
    <source>
        <dbReference type="SAM" id="MobiDB-lite"/>
    </source>
</evidence>
<evidence type="ECO:0000313" key="4">
    <source>
        <dbReference type="Proteomes" id="UP000294947"/>
    </source>
</evidence>
<evidence type="ECO:0000256" key="1">
    <source>
        <dbReference type="ARBA" id="ARBA00022649"/>
    </source>
</evidence>
<gene>
    <name evidence="3" type="ORF">E1288_20845</name>
</gene>
<keyword evidence="4" id="KW-1185">Reference proteome</keyword>
<protein>
    <submittedName>
        <fullName evidence="3">Protein transcription factor</fullName>
    </submittedName>
</protein>
<dbReference type="AlphaFoldDB" id="A0A4R4YUJ6"/>
<reference evidence="3 4" key="1">
    <citation type="submission" date="2019-03" db="EMBL/GenBank/DDBJ databases">
        <title>Draft genome sequences of novel Actinobacteria.</title>
        <authorList>
            <person name="Sahin N."/>
            <person name="Ay H."/>
            <person name="Saygin H."/>
        </authorList>
    </citation>
    <scope>NUCLEOTIDE SEQUENCE [LARGE SCALE GENOMIC DNA]</scope>
    <source>
        <strain evidence="3 4">7K502</strain>
    </source>
</reference>
<accession>A0A4R4YUJ6</accession>
<evidence type="ECO:0000313" key="3">
    <source>
        <dbReference type="EMBL" id="TDD48976.1"/>
    </source>
</evidence>
<dbReference type="Proteomes" id="UP000294947">
    <property type="component" value="Unassembled WGS sequence"/>
</dbReference>
<dbReference type="EMBL" id="SMKW01000027">
    <property type="protein sequence ID" value="TDD48976.1"/>
    <property type="molecule type" value="Genomic_DNA"/>
</dbReference>
<dbReference type="RefSeq" id="WP_132487599.1">
    <property type="nucleotide sequence ID" value="NZ_SMKW01000027.1"/>
</dbReference>
<dbReference type="Pfam" id="PF07704">
    <property type="entry name" value="PSK_trans_fac"/>
    <property type="match status" value="1"/>
</dbReference>